<name>A0ABQ4DLA7_9CELL</name>
<dbReference type="EMBL" id="BONP01000009">
    <property type="protein sequence ID" value="GIG40143.1"/>
    <property type="molecule type" value="Genomic_DNA"/>
</dbReference>
<dbReference type="RefSeq" id="WP_203673612.1">
    <property type="nucleotide sequence ID" value="NZ_BONP01000009.1"/>
</dbReference>
<keyword evidence="2" id="KW-1185">Reference proteome</keyword>
<protein>
    <recommendedName>
        <fullName evidence="3">DoxX family protein</fullName>
    </recommendedName>
</protein>
<evidence type="ECO:0000313" key="1">
    <source>
        <dbReference type="EMBL" id="GIG40143.1"/>
    </source>
</evidence>
<proteinExistence type="predicted"/>
<gene>
    <name evidence="1" type="ORF">Cph01nite_19050</name>
</gene>
<reference evidence="1 2" key="1">
    <citation type="submission" date="2021-01" db="EMBL/GenBank/DDBJ databases">
        <title>Whole genome shotgun sequence of Cellulomonas phragmiteti NBRC 110785.</title>
        <authorList>
            <person name="Komaki H."/>
            <person name="Tamura T."/>
        </authorList>
    </citation>
    <scope>NUCLEOTIDE SEQUENCE [LARGE SCALE GENOMIC DNA]</scope>
    <source>
        <strain evidence="1 2">NBRC 110785</strain>
    </source>
</reference>
<dbReference type="Proteomes" id="UP000614741">
    <property type="component" value="Unassembled WGS sequence"/>
</dbReference>
<comment type="caution">
    <text evidence="1">The sequence shown here is derived from an EMBL/GenBank/DDBJ whole genome shotgun (WGS) entry which is preliminary data.</text>
</comment>
<accession>A0ABQ4DLA7</accession>
<evidence type="ECO:0000313" key="2">
    <source>
        <dbReference type="Proteomes" id="UP000614741"/>
    </source>
</evidence>
<organism evidence="1 2">
    <name type="scientific">Cellulomonas phragmiteti</name>
    <dbReference type="NCBI Taxonomy" id="478780"/>
    <lineage>
        <taxon>Bacteria</taxon>
        <taxon>Bacillati</taxon>
        <taxon>Actinomycetota</taxon>
        <taxon>Actinomycetes</taxon>
        <taxon>Micrococcales</taxon>
        <taxon>Cellulomonadaceae</taxon>
        <taxon>Cellulomonas</taxon>
    </lineage>
</organism>
<sequence>MLLRRLARPLFASWFVSQGLDALRHPGTHAQVVRDGLDGLRTRVPASARSSAPAPVAALLDHDLSDRQLATVAQAHGAAVLVAGSMLAAGRAPRAAALALAGLTVPLVLVNLPVGRRGGLTAAEKKARTERLVRALSFAGGAVLVGVDLEGRPGVSWRVQHARADRAALKAARAAEVSKHVDH</sequence>
<evidence type="ECO:0008006" key="3">
    <source>
        <dbReference type="Google" id="ProtNLM"/>
    </source>
</evidence>